<proteinExistence type="predicted"/>
<dbReference type="KEGG" id="tta:Theth_0845"/>
<gene>
    <name evidence="1" type="ORF">Theth_0845</name>
</gene>
<dbReference type="AlphaFoldDB" id="F7YYA8"/>
<accession>F7YYA8</accession>
<dbReference type="SMR" id="F7YYA8"/>
<dbReference type="EMBL" id="CP002351">
    <property type="protein sequence ID" value="AEH50929.1"/>
    <property type="molecule type" value="Genomic_DNA"/>
</dbReference>
<evidence type="ECO:0000313" key="2">
    <source>
        <dbReference type="Proteomes" id="UP000006804"/>
    </source>
</evidence>
<dbReference type="eggNOG" id="COG2380">
    <property type="taxonomic scope" value="Bacteria"/>
</dbReference>
<dbReference type="InterPro" id="IPR012337">
    <property type="entry name" value="RNaseH-like_sf"/>
</dbReference>
<dbReference type="OrthoDB" id="37025at2"/>
<keyword evidence="2" id="KW-1185">Reference proteome</keyword>
<evidence type="ECO:0000313" key="1">
    <source>
        <dbReference type="EMBL" id="AEH50929.1"/>
    </source>
</evidence>
<dbReference type="Proteomes" id="UP000006804">
    <property type="component" value="Chromosome"/>
</dbReference>
<evidence type="ECO:0008006" key="3">
    <source>
        <dbReference type="Google" id="ProtNLM"/>
    </source>
</evidence>
<reference evidence="1 2" key="1">
    <citation type="submission" date="2010-11" db="EMBL/GenBank/DDBJ databases">
        <title>The complete genome of Thermotoga thermarum DSM 5069.</title>
        <authorList>
            <consortium name="US DOE Joint Genome Institute (JGI-PGF)"/>
            <person name="Lucas S."/>
            <person name="Copeland A."/>
            <person name="Lapidus A."/>
            <person name="Bruce D."/>
            <person name="Goodwin L."/>
            <person name="Pitluck S."/>
            <person name="Kyrpides N."/>
            <person name="Mavromatis K."/>
            <person name="Ivanova N."/>
            <person name="Zeytun A."/>
            <person name="Brettin T."/>
            <person name="Detter J.C."/>
            <person name="Tapia R."/>
            <person name="Han C."/>
            <person name="Land M."/>
            <person name="Hauser L."/>
            <person name="Markowitz V."/>
            <person name="Cheng J.-F."/>
            <person name="Hugenholtz P."/>
            <person name="Woyke T."/>
            <person name="Wu D."/>
            <person name="Spring S."/>
            <person name="Schroeder M."/>
            <person name="Brambilla E."/>
            <person name="Klenk H.-P."/>
            <person name="Eisen J.A."/>
        </authorList>
    </citation>
    <scope>NUCLEOTIDE SEQUENCE [LARGE SCALE GENOMIC DNA]</scope>
    <source>
        <strain evidence="1 2">DSM 5069</strain>
    </source>
</reference>
<sequence length="328" mass="37185">MNELGNLISKLNPRVLQIREEASFVPLDITYSSSGTFVENDKPNFIDRECENIIFVDSRRRTFESITVEGFVMLLCQVVTGALRYSNSLCTPLFSPDTNPPESKFILAVPQALAQLLGLEESQRIWIGEILAQVEIGASAENALDSYMQRAEKNEVEKYLDQAIVIKDGSIDFTTPAFRLPFGPFGLVKNIEKAYLDMKTFLSLGQMKRGERSRSIKVKLSEPDYERVMTYLKLVDSPGLKGLVRLEAVVEVDVFESSSEKIFELFDQLAKTLPNLTADASFIARMPENIFPVSYLEKCLEKFFYDRDYVHWNVVKALAQSKSSIIQK</sequence>
<organism evidence="1 2">
    <name type="scientific">Pseudothermotoga thermarum DSM 5069</name>
    <dbReference type="NCBI Taxonomy" id="688269"/>
    <lineage>
        <taxon>Bacteria</taxon>
        <taxon>Thermotogati</taxon>
        <taxon>Thermotogota</taxon>
        <taxon>Thermotogae</taxon>
        <taxon>Thermotogales</taxon>
        <taxon>Thermotogaceae</taxon>
        <taxon>Pseudothermotoga</taxon>
    </lineage>
</organism>
<dbReference type="STRING" id="688269.Theth_0845"/>
<dbReference type="RefSeq" id="WP_013932151.1">
    <property type="nucleotide sequence ID" value="NC_015707.1"/>
</dbReference>
<protein>
    <recommendedName>
        <fullName evidence="3">NurA domain-containing protein</fullName>
    </recommendedName>
</protein>
<name>F7YYA8_9THEM</name>
<dbReference type="PATRIC" id="fig|688269.3.peg.869"/>
<dbReference type="SUPFAM" id="SSF53098">
    <property type="entry name" value="Ribonuclease H-like"/>
    <property type="match status" value="1"/>
</dbReference>
<dbReference type="HOGENOM" id="CLU_918082_0_0_0"/>